<dbReference type="Proteomes" id="UP001642464">
    <property type="component" value="Unassembled WGS sequence"/>
</dbReference>
<evidence type="ECO:0000256" key="2">
    <source>
        <dbReference type="ARBA" id="ARBA00022692"/>
    </source>
</evidence>
<evidence type="ECO:0000313" key="6">
    <source>
        <dbReference type="EMBL" id="CAK9087425.1"/>
    </source>
</evidence>
<keyword evidence="7" id="KW-1185">Reference proteome</keyword>
<dbReference type="Pfam" id="PF03619">
    <property type="entry name" value="Solute_trans_a"/>
    <property type="match status" value="1"/>
</dbReference>
<feature type="transmembrane region" description="Helical" evidence="5">
    <location>
        <begin position="159"/>
        <end position="179"/>
    </location>
</feature>
<organism evidence="6 7">
    <name type="scientific">Durusdinium trenchii</name>
    <dbReference type="NCBI Taxonomy" id="1381693"/>
    <lineage>
        <taxon>Eukaryota</taxon>
        <taxon>Sar</taxon>
        <taxon>Alveolata</taxon>
        <taxon>Dinophyceae</taxon>
        <taxon>Suessiales</taxon>
        <taxon>Symbiodiniaceae</taxon>
        <taxon>Durusdinium</taxon>
    </lineage>
</organism>
<comment type="caution">
    <text evidence="6">The sequence shown here is derived from an EMBL/GenBank/DDBJ whole genome shotgun (WGS) entry which is preliminary data.</text>
</comment>
<feature type="transmembrane region" description="Helical" evidence="5">
    <location>
        <begin position="209"/>
        <end position="231"/>
    </location>
</feature>
<evidence type="ECO:0000256" key="4">
    <source>
        <dbReference type="ARBA" id="ARBA00023136"/>
    </source>
</evidence>
<evidence type="ECO:0000256" key="3">
    <source>
        <dbReference type="ARBA" id="ARBA00022989"/>
    </source>
</evidence>
<dbReference type="InterPro" id="IPR005178">
    <property type="entry name" value="Ostalpha/TMEM184C"/>
</dbReference>
<proteinExistence type="predicted"/>
<dbReference type="PROSITE" id="PS51257">
    <property type="entry name" value="PROKAR_LIPOPROTEIN"/>
    <property type="match status" value="1"/>
</dbReference>
<accession>A0ABP0QHV6</accession>
<protein>
    <recommendedName>
        <fullName evidence="8">Transmembrane protein</fullName>
    </recommendedName>
</protein>
<name>A0ABP0QHV6_9DINO</name>
<feature type="transmembrane region" description="Helical" evidence="5">
    <location>
        <begin position="531"/>
        <end position="553"/>
    </location>
</feature>
<evidence type="ECO:0000256" key="1">
    <source>
        <dbReference type="ARBA" id="ARBA00004141"/>
    </source>
</evidence>
<feature type="transmembrane region" description="Helical" evidence="5">
    <location>
        <begin position="109"/>
        <end position="130"/>
    </location>
</feature>
<feature type="transmembrane region" description="Helical" evidence="5">
    <location>
        <begin position="371"/>
        <end position="396"/>
    </location>
</feature>
<gene>
    <name evidence="6" type="ORF">SCF082_LOCUS41334</name>
</gene>
<sequence>MLRYASPGYIAVCGCFVTFLRVMGKRFRRSEREWPWFLYYIFWVYALLFYAMTSCLISAVVDVCLPSGWLRPETVEGFVMERMRLENDTVSLDVWREEDSLSDYPVLRYVSMSCPLFMVATYAVCIVHTIQHLKKLVWWKRGRADEEHTFETHDRTLRILILPLFYGVMSCQGVVRMWGVTVNNSADSNHFESFPLRKHFLMDSYDACFWLGDLYESYALFTFGLIVLEYLSQRLRRGMMEAQDALKTNQVPRASDSFSEMSDSFRVLLGQTKGLTILGIKLFCATCAGQAIYGVGVNCAAYYHFKESLFGAGCHTQKPGILQTEKVKSMLHYTFYGAGFIASFAAIGNLIEVERGFRAQLHDFKPIHKFLGTKIIVTIAFLQSMALAACPPFCWWSYTRANLLYASLLCIECFFISILHVWAWSAEEAWFSVYTPLLDLSGEENRRTGGWGRLEEADFFGETRADQDIEQTGVGRDPVDVFRTVPKASMLLQTSLLLDRPPRQSLAASATILFDPTDHSFEMAEQKKLRLSLAIASTMLALAVSCLLCRRCAFAEDDQKRRQTDCLGLCPCVVQGDVPDSDLHSWEVSGEDLFGSCPSCLPFPRHLTARQWTWRLAEINVWIQLVSTAYEVHRCLLLPRAVLKELQLTFACLMFLATVSAV</sequence>
<feature type="non-terminal residue" evidence="6">
    <location>
        <position position="662"/>
    </location>
</feature>
<dbReference type="EMBL" id="CAXAMM010039573">
    <property type="protein sequence ID" value="CAK9087425.1"/>
    <property type="molecule type" value="Genomic_DNA"/>
</dbReference>
<feature type="transmembrane region" description="Helical" evidence="5">
    <location>
        <begin position="333"/>
        <end position="351"/>
    </location>
</feature>
<keyword evidence="2 5" id="KW-0812">Transmembrane</keyword>
<keyword evidence="4 5" id="KW-0472">Membrane</keyword>
<feature type="transmembrane region" description="Helical" evidence="5">
    <location>
        <begin position="403"/>
        <end position="424"/>
    </location>
</feature>
<feature type="transmembrane region" description="Helical" evidence="5">
    <location>
        <begin position="36"/>
        <end position="61"/>
    </location>
</feature>
<keyword evidence="3 5" id="KW-1133">Transmembrane helix</keyword>
<evidence type="ECO:0000313" key="7">
    <source>
        <dbReference type="Proteomes" id="UP001642464"/>
    </source>
</evidence>
<evidence type="ECO:0000256" key="5">
    <source>
        <dbReference type="SAM" id="Phobius"/>
    </source>
</evidence>
<reference evidence="6 7" key="1">
    <citation type="submission" date="2024-02" db="EMBL/GenBank/DDBJ databases">
        <authorList>
            <person name="Chen Y."/>
            <person name="Shah S."/>
            <person name="Dougan E. K."/>
            <person name="Thang M."/>
            <person name="Chan C."/>
        </authorList>
    </citation>
    <scope>NUCLEOTIDE SEQUENCE [LARGE SCALE GENOMIC DNA]</scope>
</reference>
<comment type="subcellular location">
    <subcellularLocation>
        <location evidence="1">Membrane</location>
        <topology evidence="1">Multi-pass membrane protein</topology>
    </subcellularLocation>
</comment>
<feature type="transmembrane region" description="Helical" evidence="5">
    <location>
        <begin position="6"/>
        <end position="24"/>
    </location>
</feature>
<evidence type="ECO:0008006" key="8">
    <source>
        <dbReference type="Google" id="ProtNLM"/>
    </source>
</evidence>